<dbReference type="SUPFAM" id="SSF52540">
    <property type="entry name" value="P-loop containing nucleoside triphosphate hydrolases"/>
    <property type="match status" value="1"/>
</dbReference>
<feature type="compositionally biased region" description="Pro residues" evidence="1">
    <location>
        <begin position="105"/>
        <end position="117"/>
    </location>
</feature>
<evidence type="ECO:0000313" key="3">
    <source>
        <dbReference type="Proteomes" id="UP000054851"/>
    </source>
</evidence>
<organism evidence="2 3">
    <name type="scientific">Caballeronia hypogeia</name>
    <dbReference type="NCBI Taxonomy" id="1777140"/>
    <lineage>
        <taxon>Bacteria</taxon>
        <taxon>Pseudomonadati</taxon>
        <taxon>Pseudomonadota</taxon>
        <taxon>Betaproteobacteria</taxon>
        <taxon>Burkholderiales</taxon>
        <taxon>Burkholderiaceae</taxon>
        <taxon>Caballeronia</taxon>
    </lineage>
</organism>
<dbReference type="STRING" id="1777140.AWB79_05397"/>
<evidence type="ECO:0000256" key="1">
    <source>
        <dbReference type="SAM" id="MobiDB-lite"/>
    </source>
</evidence>
<keyword evidence="3" id="KW-1185">Reference proteome</keyword>
<dbReference type="Proteomes" id="UP000054851">
    <property type="component" value="Unassembled WGS sequence"/>
</dbReference>
<dbReference type="InterPro" id="IPR027417">
    <property type="entry name" value="P-loop_NTPase"/>
</dbReference>
<reference evidence="2" key="1">
    <citation type="submission" date="2016-01" db="EMBL/GenBank/DDBJ databases">
        <authorList>
            <person name="Peeters C."/>
        </authorList>
    </citation>
    <scope>NUCLEOTIDE SEQUENCE</scope>
    <source>
        <strain evidence="2">LMG 29322</strain>
    </source>
</reference>
<protein>
    <recommendedName>
        <fullName evidence="4">KAP family P-loop domain protein</fullName>
    </recommendedName>
</protein>
<feature type="compositionally biased region" description="Low complexity" evidence="1">
    <location>
        <begin position="226"/>
        <end position="240"/>
    </location>
</feature>
<accession>A0A158CJ54</accession>
<feature type="region of interest" description="Disordered" evidence="1">
    <location>
        <begin position="184"/>
        <end position="249"/>
    </location>
</feature>
<feature type="region of interest" description="Disordered" evidence="1">
    <location>
        <begin position="336"/>
        <end position="356"/>
    </location>
</feature>
<comment type="caution">
    <text evidence="2">The sequence shown here is derived from an EMBL/GenBank/DDBJ whole genome shotgun (WGS) entry which is preliminary data.</text>
</comment>
<name>A0A158CJ54_9BURK</name>
<dbReference type="EMBL" id="FCOA02000023">
    <property type="protein sequence ID" value="SAK81906.1"/>
    <property type="molecule type" value="Genomic_DNA"/>
</dbReference>
<dbReference type="AlphaFoldDB" id="A0A158CJ54"/>
<proteinExistence type="predicted"/>
<feature type="region of interest" description="Disordered" evidence="1">
    <location>
        <begin position="98"/>
        <end position="119"/>
    </location>
</feature>
<gene>
    <name evidence="2" type="ORF">AWB79_05397</name>
</gene>
<evidence type="ECO:0008006" key="4">
    <source>
        <dbReference type="Google" id="ProtNLM"/>
    </source>
</evidence>
<evidence type="ECO:0000313" key="2">
    <source>
        <dbReference type="EMBL" id="SAK81906.1"/>
    </source>
</evidence>
<sequence length="1239" mass="136715">MPIRMKITADPLNPANIASTKPANSPARRIFEHELKRYCDGQTRGRSFLIAGHRGAGKTTLVADVIDEAVKAANAGATRLRPLPVFLHGPSLFLDLNELADDEPAPPPATKEPPAPDAPQASALEEIAKAVLSVTSKKESEEKADEPVSLEARAKRSLEQVVLCLHRAVMEEFANSYRRHVSAMLGQKPQAEDTAASPDGPKPDVVPGQSPPEVQAGAASPPPKAADPSKAAATPASTPEPESPDTGLADDADAILLHEKSDWLELAAQFETELMENPPAVRLRQFYACIGALGSGVLRAPQNPRVDTRASDQGARELVALNGICMAHQRVSGELSGRNIDASSEKSETRSETQSTWAGQDVLKPLTAILSGALVAGGAVAGLKSAWMAVLLGAFTSLGAAWAFKYSSSTTKSHERQLDLTFIPNLRAETLDRVLPTLLRRLTNAGLAPVLVIDELDKLGELSWRLEAMVRYLKKLMTENVFSCFLTDRSYLEFVSLGERKQAYGKTYSYFSHSLFVFYEPRDLDAYMTDLFDITGSVTEEIDVELLKWILRHRSEMHALGLSREIAALRMNDNDIVIQGDLRKSPLYTIDLTLQVAIEYFLSREDVNQWLALRPKMRLTLIDALYYISRCWRNGDAEIDLSSPGGETMFFDYLRGRVNLVEVSRRGQSDAQASDATFEALIESDRTTLLNIVRELAKELAALAPRFKSPPGTKTPLPPGAVVPRSEVLGAVRSEMESILEETGPWRYRFRKVIEDVTIQPFAQAGATASPDAAGVVLGEASGVTQQGEAEKAESMAERLDKIAQRARPSIDYLDRLERVLSPLVLSLDRPDTSVYQTLSDRLGLIPVSPGWSHAQQAQNRLRQAIFTNLSIEELQTDITDLEAFKANVQLCVPSICAALGLAVGLGQCRVLPGEPYPAPAPPDSDYFRGLLALSTGLKSRTRDIRSVEYTLKEFQNQLRVRFPASNVTLEWPTPLSESPALDHPFDYITKYCEDCRLGCAGLLNYSFWGEFDSRAWRNFDFEPNGEPLLEENRPTQFELICCAAAGRGPARYFERNPVSVPVEDWTSLVVRVMKSFEMGGINFNPWAEVPENLFPLALRMLNFHLLGPARIRPALMEWSALFRDEMLTEQIESLWWPSPQHLSSEDSFVKRVIVYVRSEPHSASLAWTRSPPGEALVVVTAREFDDQVAALLPLVGAGSEIRLRWEGKIQGSFRTRVGNMLAGYKGKLNVSAETISEE</sequence>